<dbReference type="InterPro" id="IPR049712">
    <property type="entry name" value="Poly_export"/>
</dbReference>
<dbReference type="PANTHER" id="PTHR33619">
    <property type="entry name" value="POLYSACCHARIDE EXPORT PROTEIN GFCE-RELATED"/>
    <property type="match status" value="1"/>
</dbReference>
<accession>A0A1N6HMS3</accession>
<keyword evidence="1" id="KW-0732">Signal</keyword>
<sequence>MVLMLLAACSLPRGAAISNEVLREQKSENPQIAVYPVTRALLPRFASWPYTGSGMRSEGWLRGSGRTGEPRIKPYDRVDLIIWDSEENSLIAPAGAKLVEMKNLRVSQTGHIFVPYLGEQRIADKTAEAARRQLESQLIDVVPSAQVQLSVVPGTGSAVSLVGGVNAPGTVALPDGGFTVLGLIAQGGGPQSTLRNPRVRLIRGGHTYATSLERLYDDPSLDTTLVGGDKVMLVADDRYFRALGASGKEQLVYFEKERISALDAMSLIGGLEDSRANPKGVLILRQYSPRAVRADGVKGPQNVRTVFTIDLTSADGLFSAEKFAIHPQDTVLVTESPVNSARTIFSLVGSAVGVGNQLSN</sequence>
<dbReference type="Pfam" id="PF02563">
    <property type="entry name" value="Poly_export"/>
    <property type="match status" value="1"/>
</dbReference>
<dbReference type="AlphaFoldDB" id="A0A1N6HMS3"/>
<dbReference type="STRING" id="1217970.SAMN05444002_3532"/>
<protein>
    <submittedName>
        <fullName evidence="3">Polysaccharide export outer membrane protein</fullName>
    </submittedName>
</protein>
<reference evidence="4" key="1">
    <citation type="submission" date="2016-11" db="EMBL/GenBank/DDBJ databases">
        <authorList>
            <person name="Varghese N."/>
            <person name="Submissions S."/>
        </authorList>
    </citation>
    <scope>NUCLEOTIDE SEQUENCE [LARGE SCALE GENOMIC DNA]</scope>
    <source>
        <strain evidence="4">DSM 29440</strain>
    </source>
</reference>
<keyword evidence="4" id="KW-1185">Reference proteome</keyword>
<evidence type="ECO:0000313" key="4">
    <source>
        <dbReference type="Proteomes" id="UP000184932"/>
    </source>
</evidence>
<evidence type="ECO:0000256" key="1">
    <source>
        <dbReference type="ARBA" id="ARBA00022729"/>
    </source>
</evidence>
<dbReference type="OrthoDB" id="7198507at2"/>
<organism evidence="3 4">
    <name type="scientific">Vannielia litorea</name>
    <dbReference type="NCBI Taxonomy" id="1217970"/>
    <lineage>
        <taxon>Bacteria</taxon>
        <taxon>Pseudomonadati</taxon>
        <taxon>Pseudomonadota</taxon>
        <taxon>Alphaproteobacteria</taxon>
        <taxon>Rhodobacterales</taxon>
        <taxon>Paracoccaceae</taxon>
        <taxon>Vannielia</taxon>
    </lineage>
</organism>
<feature type="domain" description="Polysaccharide export protein N-terminal" evidence="2">
    <location>
        <begin position="69"/>
        <end position="151"/>
    </location>
</feature>
<evidence type="ECO:0000313" key="3">
    <source>
        <dbReference type="EMBL" id="SIO21158.1"/>
    </source>
</evidence>
<dbReference type="Gene3D" id="3.10.560.10">
    <property type="entry name" value="Outer membrane lipoprotein wza domain like"/>
    <property type="match status" value="2"/>
</dbReference>
<gene>
    <name evidence="3" type="ORF">SAMN05444002_3532</name>
</gene>
<dbReference type="PANTHER" id="PTHR33619:SF3">
    <property type="entry name" value="POLYSACCHARIDE EXPORT PROTEIN GFCE-RELATED"/>
    <property type="match status" value="1"/>
</dbReference>
<dbReference type="EMBL" id="FSRL01000001">
    <property type="protein sequence ID" value="SIO21158.1"/>
    <property type="molecule type" value="Genomic_DNA"/>
</dbReference>
<dbReference type="InterPro" id="IPR003715">
    <property type="entry name" value="Poly_export_N"/>
</dbReference>
<evidence type="ECO:0000259" key="2">
    <source>
        <dbReference type="Pfam" id="PF02563"/>
    </source>
</evidence>
<dbReference type="Gene3D" id="3.30.1950.10">
    <property type="entry name" value="wza like domain"/>
    <property type="match status" value="1"/>
</dbReference>
<name>A0A1N6HMS3_9RHOB</name>
<proteinExistence type="predicted"/>
<dbReference type="GO" id="GO:0015159">
    <property type="term" value="F:polysaccharide transmembrane transporter activity"/>
    <property type="evidence" value="ECO:0007669"/>
    <property type="project" value="InterPro"/>
</dbReference>
<dbReference type="Proteomes" id="UP000184932">
    <property type="component" value="Unassembled WGS sequence"/>
</dbReference>